<proteinExistence type="predicted"/>
<dbReference type="InterPro" id="IPR027039">
    <property type="entry name" value="Crtac1"/>
</dbReference>
<feature type="domain" description="ASPIC/UnbV" evidence="3">
    <location>
        <begin position="517"/>
        <end position="583"/>
    </location>
</feature>
<keyword evidence="1 2" id="KW-0732">Signal</keyword>
<dbReference type="InterPro" id="IPR028994">
    <property type="entry name" value="Integrin_alpha_N"/>
</dbReference>
<evidence type="ECO:0000256" key="2">
    <source>
        <dbReference type="SAM" id="SignalP"/>
    </source>
</evidence>
<evidence type="ECO:0000313" key="4">
    <source>
        <dbReference type="EMBL" id="MFD1293334.1"/>
    </source>
</evidence>
<dbReference type="EMBL" id="JBHTMV010000003">
    <property type="protein sequence ID" value="MFD1293334.1"/>
    <property type="molecule type" value="Genomic_DNA"/>
</dbReference>
<dbReference type="PANTHER" id="PTHR16026:SF0">
    <property type="entry name" value="CARTILAGE ACIDIC PROTEIN 1"/>
    <property type="match status" value="1"/>
</dbReference>
<name>A0ABW3WM59_9FLAO</name>
<accession>A0ABW3WM59</accession>
<evidence type="ECO:0000256" key="1">
    <source>
        <dbReference type="ARBA" id="ARBA00022729"/>
    </source>
</evidence>
<evidence type="ECO:0000313" key="5">
    <source>
        <dbReference type="Proteomes" id="UP001597241"/>
    </source>
</evidence>
<keyword evidence="5" id="KW-1185">Reference proteome</keyword>
<organism evidence="4 5">
    <name type="scientific">Lutibacter holmesii</name>
    <dbReference type="NCBI Taxonomy" id="1137985"/>
    <lineage>
        <taxon>Bacteria</taxon>
        <taxon>Pseudomonadati</taxon>
        <taxon>Bacteroidota</taxon>
        <taxon>Flavobacteriia</taxon>
        <taxon>Flavobacteriales</taxon>
        <taxon>Flavobacteriaceae</taxon>
        <taxon>Lutibacter</taxon>
    </lineage>
</organism>
<reference evidence="5" key="1">
    <citation type="journal article" date="2019" name="Int. J. Syst. Evol. Microbiol.">
        <title>The Global Catalogue of Microorganisms (GCM) 10K type strain sequencing project: providing services to taxonomists for standard genome sequencing and annotation.</title>
        <authorList>
            <consortium name="The Broad Institute Genomics Platform"/>
            <consortium name="The Broad Institute Genome Sequencing Center for Infectious Disease"/>
            <person name="Wu L."/>
            <person name="Ma J."/>
        </authorList>
    </citation>
    <scope>NUCLEOTIDE SEQUENCE [LARGE SCALE GENOMIC DNA]</scope>
    <source>
        <strain evidence="5">CCUG 62221</strain>
    </source>
</reference>
<dbReference type="PROSITE" id="PS51257">
    <property type="entry name" value="PROKAR_LIPOPROTEIN"/>
    <property type="match status" value="1"/>
</dbReference>
<dbReference type="Pfam" id="PF13517">
    <property type="entry name" value="FG-GAP_3"/>
    <property type="match status" value="5"/>
</dbReference>
<sequence>MFQKRLQLFILVLILVSCQNQTPTTSAKIFKPLKASSTGIHFSNTIVENDSLNYFNYTSIYSGGGVSTGDINNDGLIDVYFTGNQTTNKLYLNKGNLQFEDITNTAGVGGDNRWYTGTTMADVNGDGFLDIYCSVSGIFEQRSNQLFINNGDGTFTEQAKKYGVNDSANSTQGTFFDYDNDGDLDLYVANYPISNVNTSNFTYLNRMKNVTNATCDKLYRNDGDSFTNVSKEAGVKTYGFSYGATVGDVNNDGWQDLYVSSDYSIPDYFYLNNGDGTFKEVIKEAVSHSAFYGMGLDIADFNNDGFLDIFQADMDAGNNRRQKANMASMNPDLFWETVFTGFHFQYMHNCMQLNSGVLVDGIPQYSNISRLTGSSSTDWSWGPVFADFDNDGHKDLFITNGIRREVNNRDFFNTYTKNDNSGLTNLQKSLKIPSEKVDNFMFKNNGNLNFEKVNSQWGIKHEGFSHGVAYADLDNDGDLEIITNNVDEVASVYENTSSNFNNFLTIRFEGNSKNKFGLGNRVYVKTDNKTQMQELTLSRGFQSSVAPQLHFGLHKSKIIDELKVVWTDGTVQILPNVKVNQQLILKQSEAIAETVKEKESTKLFVDDNSNFLPKHKHIENIYDDFLKQVLLPHKMSAFGPAVAVADVNNDGLDDLFVGGAFDHSASLYMQTNNGFELQTNEVFNNDKFSEDVGALFFDADADGDKDLYVVSGGYEFAPESEMLQDRLYVNNGKGSFSKSTNALPTMFVSGSKAYPIDFNNDGKQDLLVLGRQVPGKYPTPTNTYLLQNNSTQNKVEFKDVTKELAKGFLNLGMATSAVITDFDNDKRLDILIVGEWMPIKAFKNTNNGFKDVSEEKGLLSDTTGWWWSINEGDFDNDGDLDYVVGNNGMNYKYQANKNETFDIYVNDFDNNKHSDIVLSYYSEGEKYPVRGRSCSSQQIPTIKQKFKNYETFSEATLVDVYSEEKLENSLHYQVKSFASIYLENNNGEFKMHPLPVEAQLSSINQILVEDFNNDNNLDIAFAGNLYVSEIETPRNDAGFGYYFEGNGDGTFKPIPPTKSGFFTSGDVKDLARIKIKGQEYIIAVKNNDFLQFIKVN</sequence>
<dbReference type="InterPro" id="IPR013517">
    <property type="entry name" value="FG-GAP"/>
</dbReference>
<feature type="signal peptide" evidence="2">
    <location>
        <begin position="1"/>
        <end position="22"/>
    </location>
</feature>
<dbReference type="InterPro" id="IPR011519">
    <property type="entry name" value="UnbV_ASPIC"/>
</dbReference>
<dbReference type="Proteomes" id="UP001597241">
    <property type="component" value="Unassembled WGS sequence"/>
</dbReference>
<dbReference type="Gene3D" id="2.130.10.130">
    <property type="entry name" value="Integrin alpha, N-terminal"/>
    <property type="match status" value="5"/>
</dbReference>
<dbReference type="RefSeq" id="WP_386808529.1">
    <property type="nucleotide sequence ID" value="NZ_JBHTMV010000003.1"/>
</dbReference>
<protein>
    <submittedName>
        <fullName evidence="4">VCBS repeat-containing protein</fullName>
    </submittedName>
</protein>
<feature type="chain" id="PRO_5046636533" evidence="2">
    <location>
        <begin position="23"/>
        <end position="1096"/>
    </location>
</feature>
<dbReference type="SUPFAM" id="SSF69318">
    <property type="entry name" value="Integrin alpha N-terminal domain"/>
    <property type="match status" value="3"/>
</dbReference>
<dbReference type="Pfam" id="PF07593">
    <property type="entry name" value="UnbV_ASPIC"/>
    <property type="match status" value="1"/>
</dbReference>
<comment type="caution">
    <text evidence="4">The sequence shown here is derived from an EMBL/GenBank/DDBJ whole genome shotgun (WGS) entry which is preliminary data.</text>
</comment>
<evidence type="ECO:0000259" key="3">
    <source>
        <dbReference type="Pfam" id="PF07593"/>
    </source>
</evidence>
<gene>
    <name evidence="4" type="ORF">ACFQ5N_05750</name>
</gene>
<dbReference type="PANTHER" id="PTHR16026">
    <property type="entry name" value="CARTILAGE ACIDIC PROTEIN 1"/>
    <property type="match status" value="1"/>
</dbReference>